<evidence type="ECO:0000313" key="12">
    <source>
        <dbReference type="Proteomes" id="UP000192927"/>
    </source>
</evidence>
<evidence type="ECO:0000256" key="1">
    <source>
        <dbReference type="ARBA" id="ARBA00004496"/>
    </source>
</evidence>
<feature type="domain" description="Importin N-terminal" evidence="10">
    <location>
        <begin position="630"/>
        <end position="700"/>
    </location>
</feature>
<feature type="repeat" description="HEAT" evidence="9">
    <location>
        <begin position="1010"/>
        <end position="1047"/>
    </location>
</feature>
<dbReference type="PANTHER" id="PTHR10527">
    <property type="entry name" value="IMPORTIN BETA"/>
    <property type="match status" value="1"/>
</dbReference>
<dbReference type="InterPro" id="IPR024790">
    <property type="entry name" value="APC4_long_dom"/>
</dbReference>
<keyword evidence="3" id="KW-0813">Transport</keyword>
<comment type="similarity">
    <text evidence="2">Belongs to the importin beta family. Importin beta-1 subfamily.</text>
</comment>
<dbReference type="GO" id="GO:0006606">
    <property type="term" value="P:protein import into nucleus"/>
    <property type="evidence" value="ECO:0007669"/>
    <property type="project" value="InterPro"/>
</dbReference>
<dbReference type="EMBL" id="FWEW01002346">
    <property type="protein sequence ID" value="SLM38238.1"/>
    <property type="molecule type" value="Genomic_DNA"/>
</dbReference>
<dbReference type="GO" id="GO:0005737">
    <property type="term" value="C:cytoplasm"/>
    <property type="evidence" value="ECO:0007669"/>
    <property type="project" value="UniProtKB-SubCell"/>
</dbReference>
<reference evidence="12" key="1">
    <citation type="submission" date="2017-03" db="EMBL/GenBank/DDBJ databases">
        <authorList>
            <person name="Sharma R."/>
            <person name="Thines M."/>
        </authorList>
    </citation>
    <scope>NUCLEOTIDE SEQUENCE [LARGE SCALE GENOMIC DNA]</scope>
</reference>
<name>A0A1W5D517_9LECA</name>
<dbReference type="Pfam" id="PF25574">
    <property type="entry name" value="TPR_IMB1"/>
    <property type="match status" value="2"/>
</dbReference>
<evidence type="ECO:0000256" key="9">
    <source>
        <dbReference type="PROSITE-ProRule" id="PRU00103"/>
    </source>
</evidence>
<evidence type="ECO:0000256" key="4">
    <source>
        <dbReference type="ARBA" id="ARBA00022490"/>
    </source>
</evidence>
<protein>
    <recommendedName>
        <fullName evidence="7">Importin-95</fullName>
    </recommendedName>
    <alternativeName>
        <fullName evidence="8">Karyopherin-95</fullName>
    </alternativeName>
</protein>
<keyword evidence="5" id="KW-0677">Repeat</keyword>
<dbReference type="InterPro" id="IPR001494">
    <property type="entry name" value="Importin-beta_N"/>
</dbReference>
<dbReference type="Pfam" id="PF12896">
    <property type="entry name" value="ANAPC4"/>
    <property type="match status" value="1"/>
</dbReference>
<dbReference type="InterPro" id="IPR015943">
    <property type="entry name" value="WD40/YVTN_repeat-like_dom_sf"/>
</dbReference>
<dbReference type="InterPro" id="IPR036322">
    <property type="entry name" value="WD40_repeat_dom_sf"/>
</dbReference>
<proteinExistence type="inferred from homology"/>
<accession>A0A1W5D517</accession>
<dbReference type="Gene3D" id="2.130.10.10">
    <property type="entry name" value="YVTN repeat-like/Quinoprotein amine dehydrogenase"/>
    <property type="match status" value="1"/>
</dbReference>
<dbReference type="GO" id="GO:0031267">
    <property type="term" value="F:small GTPase binding"/>
    <property type="evidence" value="ECO:0007669"/>
    <property type="project" value="InterPro"/>
</dbReference>
<organism evidence="11 12">
    <name type="scientific">Lasallia pustulata</name>
    <dbReference type="NCBI Taxonomy" id="136370"/>
    <lineage>
        <taxon>Eukaryota</taxon>
        <taxon>Fungi</taxon>
        <taxon>Dikarya</taxon>
        <taxon>Ascomycota</taxon>
        <taxon>Pezizomycotina</taxon>
        <taxon>Lecanoromycetes</taxon>
        <taxon>OSLEUM clade</taxon>
        <taxon>Umbilicariomycetidae</taxon>
        <taxon>Umbilicariales</taxon>
        <taxon>Umbilicariaceae</taxon>
        <taxon>Lasallia</taxon>
    </lineage>
</organism>
<keyword evidence="4" id="KW-0963">Cytoplasm</keyword>
<evidence type="ECO:0000313" key="11">
    <source>
        <dbReference type="EMBL" id="SLM38238.1"/>
    </source>
</evidence>
<keyword evidence="12" id="KW-1185">Reference proteome</keyword>
<evidence type="ECO:0000256" key="5">
    <source>
        <dbReference type="ARBA" id="ARBA00022737"/>
    </source>
</evidence>
<dbReference type="InterPro" id="IPR040122">
    <property type="entry name" value="Importin_beta"/>
</dbReference>
<comment type="subcellular location">
    <subcellularLocation>
        <location evidence="1">Cytoplasm</location>
    </subcellularLocation>
</comment>
<evidence type="ECO:0000256" key="3">
    <source>
        <dbReference type="ARBA" id="ARBA00022448"/>
    </source>
</evidence>
<dbReference type="SUPFAM" id="SSF50978">
    <property type="entry name" value="WD40 repeat-like"/>
    <property type="match status" value="1"/>
</dbReference>
<dbReference type="Pfam" id="PF13513">
    <property type="entry name" value="HEAT_EZ"/>
    <property type="match status" value="1"/>
</dbReference>
<evidence type="ECO:0000259" key="10">
    <source>
        <dbReference type="PROSITE" id="PS50166"/>
    </source>
</evidence>
<evidence type="ECO:0000256" key="2">
    <source>
        <dbReference type="ARBA" id="ARBA00010907"/>
    </source>
</evidence>
<dbReference type="InterPro" id="IPR016024">
    <property type="entry name" value="ARM-type_fold"/>
</dbReference>
<sequence>MPPNIGNGPLLSMLAEKVMPVAINPNYVAYCPTMDLVALATVDEQVHVFRLNGQRVFGIANKDSTCKVNQIRWKPNGRILAAAFSDHVVRLIDAHSGKAAHQLDCSTHSLAQVCCLGWGLNFTDAESVKRRLQDVGDDATLDDILSQTVRVYATDAVSDLPRDLAYLDVEGALPKLSVLSSGGKEDDVFSSRTSLDAMFHPASTKTDDSADVLVGHKRWEKAATTGYENVRRLAHENLLPALERFVVLVSRLRGLSKFQDSNVTLGLSTQELNNVYDTVSCVQLLAHNILLSAGSELRQFLAFSTWLRCEIETQSADPTSASAEDAVEKDNHIDHAKVLEYIEGAMTESRLLRFFDIRTPVDVRSSWDLAADGTSLYEMNKREHQRSKQGQPPRSKLPGLQELSTHLGAQCEMIFKRIAETQRRNVMFGSPVTLEEHGSNVPSGKDMRMVVEHCDGLDKSVVYVALAAADEQKFVRIYRLVLNIENGVSSTEPVELALVRVPDGTVDDIKFVDDEALMLSISKRSSSQLLNIPYNKTSSSPRRPIYKRAKQGEVGTASESDVGLDISKREIVDGLTRHTFPSRASWAPAKLEINGRKGRRVICVLAKDNLHYRVFDVDSHVGNEATEDIDESGYLTTLAQELANEQAQPHIRTAAGIALKNAFSAREYARLREVQERWIQQVNPNVKKSVKELALKTLASKDARAGQSAAQFIASIAAIEIPRNEWPELMTALVANVGEGADHLKQASLATIGYICETEDGDLRDSLTQHSNAILTAVVQGARREEPNMDVRNAAITALGDSLEFVRTNFDNEGERNYIMQVICEATQSGDNRIEAGAYGCLNRIMGLYYDKMRFYMEKALFGLTVMGMKNEEEDVAKLAVEFWCTVCEEEIAIEDDNALAQSEGSSEMRPYFNFARVAAREVVPVLLDLLTRQDEDAGDDDYNISRAAYQCLCLYAQAVGGELIPLVLAFVEQNLRHADWHRRDAAVSAFGAVMEGPDEKMLDPLIKQALPVLIGMMDDNVVQVKDSAAYALGRICENVSDSIDPQVHLPPLIAALFAGLSSNPKMAASCCWALMNLADRFAGEPGCQENPISAHFQDSVTHLLAVTERAEADNQLRMAAYEVLNAFVTNSANDTLHIVAKLSDVILQRLENTLPMQQQIVSVEDRITLEEVQTSLISVLLAIIQRLEAEIKPQADRIMHVLLRVLNTVGPKSSVPDTVFAAVGGLANALEEDFVKYMESFVHYLYNALGNQEEPGLCAMAIGLSTSLSNQFKPAILQCFGDIAQAIGPHFETYLSVVGQVLQQAANVTMGPDGAYDMLDYIISLREGIMDAWGGIIIALKQGKTRLLAPYVESIFHLLRIVAQDQNRSEALLRSAMGVIGDLADAFPQGEYAEYYRSEWITLLIKETRSNRDFQARTTDTARWAREQVKRQTSNAQMA</sequence>
<dbReference type="GO" id="GO:0005634">
    <property type="term" value="C:nucleus"/>
    <property type="evidence" value="ECO:0007669"/>
    <property type="project" value="UniProtKB-ARBA"/>
</dbReference>
<dbReference type="Pfam" id="PF12894">
    <property type="entry name" value="ANAPC4_WD40"/>
    <property type="match status" value="1"/>
</dbReference>
<dbReference type="FunFam" id="1.25.10.10:FF:000027">
    <property type="entry name" value="Importin subunit beta-1"/>
    <property type="match status" value="1"/>
</dbReference>
<evidence type="ECO:0000256" key="7">
    <source>
        <dbReference type="ARBA" id="ARBA00079884"/>
    </source>
</evidence>
<keyword evidence="6" id="KW-0653">Protein transport</keyword>
<dbReference type="InterPro" id="IPR024977">
    <property type="entry name" value="Apc4-like_WD40_dom"/>
</dbReference>
<dbReference type="SUPFAM" id="SSF48371">
    <property type="entry name" value="ARM repeat"/>
    <property type="match status" value="1"/>
</dbReference>
<evidence type="ECO:0000256" key="8">
    <source>
        <dbReference type="ARBA" id="ARBA00083566"/>
    </source>
</evidence>
<dbReference type="PROSITE" id="PS50166">
    <property type="entry name" value="IMPORTIN_B_NT"/>
    <property type="match status" value="1"/>
</dbReference>
<dbReference type="Proteomes" id="UP000192927">
    <property type="component" value="Unassembled WGS sequence"/>
</dbReference>
<dbReference type="Gene3D" id="1.25.10.10">
    <property type="entry name" value="Leucine-rich Repeat Variant"/>
    <property type="match status" value="1"/>
</dbReference>
<dbReference type="InterPro" id="IPR058584">
    <property type="entry name" value="IMB1_TNPO1-like_TPR"/>
</dbReference>
<dbReference type="SMART" id="SM00913">
    <property type="entry name" value="IBN_N"/>
    <property type="match status" value="1"/>
</dbReference>
<dbReference type="InterPro" id="IPR021133">
    <property type="entry name" value="HEAT_type_2"/>
</dbReference>
<evidence type="ECO:0000256" key="6">
    <source>
        <dbReference type="ARBA" id="ARBA00022927"/>
    </source>
</evidence>
<dbReference type="PROSITE" id="PS50077">
    <property type="entry name" value="HEAT_REPEAT"/>
    <property type="match status" value="1"/>
</dbReference>
<dbReference type="InterPro" id="IPR011989">
    <property type="entry name" value="ARM-like"/>
</dbReference>